<organism evidence="2 4">
    <name type="scientific">Eisenbergiella massiliensis</name>
    <dbReference type="NCBI Taxonomy" id="1720294"/>
    <lineage>
        <taxon>Bacteria</taxon>
        <taxon>Bacillati</taxon>
        <taxon>Bacillota</taxon>
        <taxon>Clostridia</taxon>
        <taxon>Lachnospirales</taxon>
        <taxon>Lachnospiraceae</taxon>
        <taxon>Eisenbergiella</taxon>
    </lineage>
</organism>
<reference evidence="3 4" key="1">
    <citation type="submission" date="2018-08" db="EMBL/GenBank/DDBJ databases">
        <title>A genome reference for cultivated species of the human gut microbiota.</title>
        <authorList>
            <person name="Zou Y."/>
            <person name="Xue W."/>
            <person name="Luo G."/>
        </authorList>
    </citation>
    <scope>NUCLEOTIDE SEQUENCE [LARGE SCALE GENOMIC DNA]</scope>
    <source>
        <strain evidence="2 4">AF26-4BH</strain>
        <strain evidence="1 3">TF05-5AC</strain>
    </source>
</reference>
<dbReference type="GeneID" id="97986914"/>
<dbReference type="RefSeq" id="WP_025489381.1">
    <property type="nucleotide sequence ID" value="NZ_JBKVAZ010000010.1"/>
</dbReference>
<evidence type="ECO:0000313" key="3">
    <source>
        <dbReference type="Proteomes" id="UP000260812"/>
    </source>
</evidence>
<dbReference type="AlphaFoldDB" id="A0A3E3IE83"/>
<name>A0A3E3IE83_9FIRM</name>
<dbReference type="Proteomes" id="UP000260812">
    <property type="component" value="Unassembled WGS sequence"/>
</dbReference>
<dbReference type="EMBL" id="QVLV01000004">
    <property type="protein sequence ID" value="RGE62614.1"/>
    <property type="molecule type" value="Genomic_DNA"/>
</dbReference>
<accession>A0A3E3IE83</accession>
<evidence type="ECO:0000313" key="1">
    <source>
        <dbReference type="EMBL" id="RGE62614.1"/>
    </source>
</evidence>
<proteinExistence type="predicted"/>
<sequence>MTEKEIIKYIDVGANFYVSMFGRAEHMEVVDNGFYTYVKPKAGEYGITFIYDIRIGELPAERQKILIDEIKSLNMPVWLDLLAEDELYRLVYGNAKVHGQTALSDEDEVYLAMLPEEKPLYHTGSTKIVQVQSAGEFAVWAKIANDILAGGKPDMHPVYHYPLCEKGLMQCYVLYDGNTPVSVASIMNNDGIASLEL</sequence>
<keyword evidence="3" id="KW-1185">Reference proteome</keyword>
<comment type="caution">
    <text evidence="2">The sequence shown here is derived from an EMBL/GenBank/DDBJ whole genome shotgun (WGS) entry which is preliminary data.</text>
</comment>
<evidence type="ECO:0000313" key="4">
    <source>
        <dbReference type="Proteomes" id="UP000261166"/>
    </source>
</evidence>
<dbReference type="Proteomes" id="UP000261166">
    <property type="component" value="Unassembled WGS sequence"/>
</dbReference>
<gene>
    <name evidence="2" type="ORF">DWY69_26245</name>
    <name evidence="1" type="ORF">DXC51_08485</name>
</gene>
<dbReference type="OrthoDB" id="2350893at2"/>
<protein>
    <submittedName>
        <fullName evidence="2">Uncharacterized protein</fullName>
    </submittedName>
</protein>
<evidence type="ECO:0000313" key="2">
    <source>
        <dbReference type="EMBL" id="RGE65367.1"/>
    </source>
</evidence>
<dbReference type="EMBL" id="QVLU01000036">
    <property type="protein sequence ID" value="RGE65367.1"/>
    <property type="molecule type" value="Genomic_DNA"/>
</dbReference>